<dbReference type="Pfam" id="PF11197">
    <property type="entry name" value="DUF2835"/>
    <property type="match status" value="1"/>
</dbReference>
<accession>A0A1H9HWI5</accession>
<name>A0A1H9HWI5_9GAMM</name>
<dbReference type="OrthoDB" id="5600793at2"/>
<keyword evidence="2" id="KW-1185">Reference proteome</keyword>
<proteinExistence type="predicted"/>
<protein>
    <recommendedName>
        <fullName evidence="3">DUF2835 domain-containing protein</fullName>
    </recommendedName>
</protein>
<evidence type="ECO:0000313" key="2">
    <source>
        <dbReference type="Proteomes" id="UP000198749"/>
    </source>
</evidence>
<gene>
    <name evidence="1" type="ORF">SAMN03080615_02262</name>
</gene>
<dbReference type="EMBL" id="FOGB01000006">
    <property type="protein sequence ID" value="SEQ66585.1"/>
    <property type="molecule type" value="Genomic_DNA"/>
</dbReference>
<dbReference type="RefSeq" id="WP_091358031.1">
    <property type="nucleotide sequence ID" value="NZ_AP025284.1"/>
</dbReference>
<reference evidence="2" key="1">
    <citation type="submission" date="2016-10" db="EMBL/GenBank/DDBJ databases">
        <authorList>
            <person name="Varghese N."/>
            <person name="Submissions S."/>
        </authorList>
    </citation>
    <scope>NUCLEOTIDE SEQUENCE [LARGE SCALE GENOMIC DNA]</scope>
    <source>
        <strain evidence="2">DSM 18887</strain>
    </source>
</reference>
<organism evidence="1 2">
    <name type="scientific">Amphritea atlantica</name>
    <dbReference type="NCBI Taxonomy" id="355243"/>
    <lineage>
        <taxon>Bacteria</taxon>
        <taxon>Pseudomonadati</taxon>
        <taxon>Pseudomonadota</taxon>
        <taxon>Gammaproteobacteria</taxon>
        <taxon>Oceanospirillales</taxon>
        <taxon>Oceanospirillaceae</taxon>
        <taxon>Amphritea</taxon>
    </lineage>
</organism>
<dbReference type="STRING" id="355243.SAMN03080615_02262"/>
<dbReference type="InterPro" id="IPR021363">
    <property type="entry name" value="DUF2835"/>
</dbReference>
<evidence type="ECO:0000313" key="1">
    <source>
        <dbReference type="EMBL" id="SEQ66585.1"/>
    </source>
</evidence>
<dbReference type="Proteomes" id="UP000198749">
    <property type="component" value="Unassembled WGS sequence"/>
</dbReference>
<evidence type="ECO:0008006" key="3">
    <source>
        <dbReference type="Google" id="ProtNLM"/>
    </source>
</evidence>
<sequence length="72" mass="8281">MQQIIVDIHLTQEQYLAHYTSQARDVVATSRDGRRVRFPSSLLQPYLLHNGIQGSFRISYTDAGKFSSIERL</sequence>
<dbReference type="AlphaFoldDB" id="A0A1H9HWI5"/>